<keyword evidence="1" id="KW-1133">Transmembrane helix</keyword>
<accession>A0A2P2KDQ6</accession>
<keyword evidence="1" id="KW-0472">Membrane</keyword>
<evidence type="ECO:0000256" key="1">
    <source>
        <dbReference type="SAM" id="Phobius"/>
    </source>
</evidence>
<evidence type="ECO:0000313" key="2">
    <source>
        <dbReference type="EMBL" id="MBX03865.1"/>
    </source>
</evidence>
<protein>
    <submittedName>
        <fullName evidence="2">Tether containing UBX domain for GLUT4</fullName>
    </submittedName>
</protein>
<proteinExistence type="predicted"/>
<dbReference type="EMBL" id="GGEC01023381">
    <property type="protein sequence ID" value="MBX03865.1"/>
    <property type="molecule type" value="Transcribed_RNA"/>
</dbReference>
<dbReference type="AlphaFoldDB" id="A0A2P2KDQ6"/>
<reference evidence="2" key="1">
    <citation type="submission" date="2018-02" db="EMBL/GenBank/DDBJ databases">
        <title>Rhizophora mucronata_Transcriptome.</title>
        <authorList>
            <person name="Meera S.P."/>
            <person name="Sreeshan A."/>
            <person name="Augustine A."/>
        </authorList>
    </citation>
    <scope>NUCLEOTIDE SEQUENCE</scope>
    <source>
        <tissue evidence="2">Leaf</tissue>
    </source>
</reference>
<sequence>MLPTTNHNPVQVNNLNSIFILAVFLSWHFLTLLCHHDFKFWLLGTYECALKFTIFCTYM</sequence>
<feature type="transmembrane region" description="Helical" evidence="1">
    <location>
        <begin position="15"/>
        <end position="34"/>
    </location>
</feature>
<keyword evidence="1" id="KW-0812">Transmembrane</keyword>
<name>A0A2P2KDQ6_RHIMU</name>
<organism evidence="2">
    <name type="scientific">Rhizophora mucronata</name>
    <name type="common">Asiatic mangrove</name>
    <dbReference type="NCBI Taxonomy" id="61149"/>
    <lineage>
        <taxon>Eukaryota</taxon>
        <taxon>Viridiplantae</taxon>
        <taxon>Streptophyta</taxon>
        <taxon>Embryophyta</taxon>
        <taxon>Tracheophyta</taxon>
        <taxon>Spermatophyta</taxon>
        <taxon>Magnoliopsida</taxon>
        <taxon>eudicotyledons</taxon>
        <taxon>Gunneridae</taxon>
        <taxon>Pentapetalae</taxon>
        <taxon>rosids</taxon>
        <taxon>fabids</taxon>
        <taxon>Malpighiales</taxon>
        <taxon>Rhizophoraceae</taxon>
        <taxon>Rhizophora</taxon>
    </lineage>
</organism>